<feature type="non-terminal residue" evidence="2">
    <location>
        <position position="1"/>
    </location>
</feature>
<keyword evidence="3" id="KW-1185">Reference proteome</keyword>
<reference evidence="2 3" key="1">
    <citation type="journal article" date="2012" name="Genome Biol.">
        <title>Genome and low-iron response of an oceanic diatom adapted to chronic iron limitation.</title>
        <authorList>
            <person name="Lommer M."/>
            <person name="Specht M."/>
            <person name="Roy A.S."/>
            <person name="Kraemer L."/>
            <person name="Andreson R."/>
            <person name="Gutowska M.A."/>
            <person name="Wolf J."/>
            <person name="Bergner S.V."/>
            <person name="Schilhabel M.B."/>
            <person name="Klostermeier U.C."/>
            <person name="Beiko R.G."/>
            <person name="Rosenstiel P."/>
            <person name="Hippler M."/>
            <person name="Laroche J."/>
        </authorList>
    </citation>
    <scope>NUCLEOTIDE SEQUENCE [LARGE SCALE GENOMIC DNA]</scope>
    <source>
        <strain evidence="2 3">CCMP1005</strain>
    </source>
</reference>
<sequence length="92" mass="10332">DVLGLVQTYPIDELALNIMTELVPDPDVPPNYPPDPVTSPYGQQDPWESETDDEYPAEPTAEESNSVQQLKCLAITFDIMRKWGASKLRNNL</sequence>
<evidence type="ECO:0000256" key="1">
    <source>
        <dbReference type="SAM" id="MobiDB-lite"/>
    </source>
</evidence>
<evidence type="ECO:0000313" key="2">
    <source>
        <dbReference type="EMBL" id="EJK75807.1"/>
    </source>
</evidence>
<dbReference type="EMBL" id="AGNL01002709">
    <property type="protein sequence ID" value="EJK75807.1"/>
    <property type="molecule type" value="Genomic_DNA"/>
</dbReference>
<dbReference type="Proteomes" id="UP000266841">
    <property type="component" value="Unassembled WGS sequence"/>
</dbReference>
<evidence type="ECO:0000313" key="3">
    <source>
        <dbReference type="Proteomes" id="UP000266841"/>
    </source>
</evidence>
<dbReference type="AlphaFoldDB" id="K0TQC5"/>
<feature type="compositionally biased region" description="Acidic residues" evidence="1">
    <location>
        <begin position="47"/>
        <end position="56"/>
    </location>
</feature>
<gene>
    <name evidence="2" type="ORF">THAOC_02458</name>
</gene>
<organism evidence="2 3">
    <name type="scientific">Thalassiosira oceanica</name>
    <name type="common">Marine diatom</name>
    <dbReference type="NCBI Taxonomy" id="159749"/>
    <lineage>
        <taxon>Eukaryota</taxon>
        <taxon>Sar</taxon>
        <taxon>Stramenopiles</taxon>
        <taxon>Ochrophyta</taxon>
        <taxon>Bacillariophyta</taxon>
        <taxon>Coscinodiscophyceae</taxon>
        <taxon>Thalassiosirophycidae</taxon>
        <taxon>Thalassiosirales</taxon>
        <taxon>Thalassiosiraceae</taxon>
        <taxon>Thalassiosira</taxon>
    </lineage>
</organism>
<feature type="region of interest" description="Disordered" evidence="1">
    <location>
        <begin position="22"/>
        <end position="66"/>
    </location>
</feature>
<protein>
    <submittedName>
        <fullName evidence="2">Uncharacterized protein</fullName>
    </submittedName>
</protein>
<feature type="compositionally biased region" description="Pro residues" evidence="1">
    <location>
        <begin position="26"/>
        <end position="37"/>
    </location>
</feature>
<accession>K0TQC5</accession>
<comment type="caution">
    <text evidence="2">The sequence shown here is derived from an EMBL/GenBank/DDBJ whole genome shotgun (WGS) entry which is preliminary data.</text>
</comment>
<name>K0TQC5_THAOC</name>
<proteinExistence type="predicted"/>